<evidence type="ECO:0000313" key="3">
    <source>
        <dbReference type="EMBL" id="CAE8664503.1"/>
    </source>
</evidence>
<comment type="caution">
    <text evidence="2">The sequence shown here is derived from an EMBL/GenBank/DDBJ whole genome shotgun (WGS) entry which is preliminary data.</text>
</comment>
<dbReference type="AlphaFoldDB" id="A0A813EI37"/>
<keyword evidence="1" id="KW-0732">Signal</keyword>
<evidence type="ECO:0000256" key="1">
    <source>
        <dbReference type="SAM" id="SignalP"/>
    </source>
</evidence>
<dbReference type="Proteomes" id="UP000654075">
    <property type="component" value="Unassembled WGS sequence"/>
</dbReference>
<gene>
    <name evidence="2" type="ORF">PGLA1383_LOCUS15763</name>
    <name evidence="3" type="ORF">PGLA2088_LOCUS15616</name>
</gene>
<name>A0A813EI37_POLGL</name>
<dbReference type="EMBL" id="CAJNNW010019417">
    <property type="protein sequence ID" value="CAE8664503.1"/>
    <property type="molecule type" value="Genomic_DNA"/>
</dbReference>
<accession>A0A813EI37</accession>
<feature type="signal peptide" evidence="1">
    <location>
        <begin position="1"/>
        <end position="22"/>
    </location>
</feature>
<reference evidence="2" key="1">
    <citation type="submission" date="2021-02" db="EMBL/GenBank/DDBJ databases">
        <authorList>
            <person name="Dougan E. K."/>
            <person name="Rhodes N."/>
            <person name="Thang M."/>
            <person name="Chan C."/>
        </authorList>
    </citation>
    <scope>NUCLEOTIDE SEQUENCE</scope>
</reference>
<evidence type="ECO:0000313" key="2">
    <source>
        <dbReference type="EMBL" id="CAE8597316.1"/>
    </source>
</evidence>
<keyword evidence="4" id="KW-1185">Reference proteome</keyword>
<protein>
    <submittedName>
        <fullName evidence="2">Uncharacterized protein</fullName>
    </submittedName>
</protein>
<sequence length="178" mass="18321">MMSAVSTAWIFWLLLHALVGSALPAAEGGSPGSCAGAEACVEEASEDDPVALLQAPVRGAAVAAGTDEGWWRRRAGRSVAAAGAVVGSLTSEGPAEASHTQAVQTQDPLTPSVGSVAAGGAANKRCTKRGEFCEFKEPYKEDPCCKGSYCYKNSGWFSGSLCRGKGFETSSDPKHGVH</sequence>
<organism evidence="2 4">
    <name type="scientific">Polarella glacialis</name>
    <name type="common">Dinoflagellate</name>
    <dbReference type="NCBI Taxonomy" id="89957"/>
    <lineage>
        <taxon>Eukaryota</taxon>
        <taxon>Sar</taxon>
        <taxon>Alveolata</taxon>
        <taxon>Dinophyceae</taxon>
        <taxon>Suessiales</taxon>
        <taxon>Suessiaceae</taxon>
        <taxon>Polarella</taxon>
    </lineage>
</organism>
<feature type="chain" id="PRO_5036221896" evidence="1">
    <location>
        <begin position="23"/>
        <end position="178"/>
    </location>
</feature>
<dbReference type="EMBL" id="CAJNNV010009364">
    <property type="protein sequence ID" value="CAE8597316.1"/>
    <property type="molecule type" value="Genomic_DNA"/>
</dbReference>
<evidence type="ECO:0000313" key="4">
    <source>
        <dbReference type="Proteomes" id="UP000654075"/>
    </source>
</evidence>
<dbReference type="Proteomes" id="UP000626109">
    <property type="component" value="Unassembled WGS sequence"/>
</dbReference>
<proteinExistence type="predicted"/>